<dbReference type="Proteomes" id="UP001367676">
    <property type="component" value="Unassembled WGS sequence"/>
</dbReference>
<accession>A0AAN9TG87</accession>
<organism evidence="2 3">
    <name type="scientific">Parthenolecanium corni</name>
    <dbReference type="NCBI Taxonomy" id="536013"/>
    <lineage>
        <taxon>Eukaryota</taxon>
        <taxon>Metazoa</taxon>
        <taxon>Ecdysozoa</taxon>
        <taxon>Arthropoda</taxon>
        <taxon>Hexapoda</taxon>
        <taxon>Insecta</taxon>
        <taxon>Pterygota</taxon>
        <taxon>Neoptera</taxon>
        <taxon>Paraneoptera</taxon>
        <taxon>Hemiptera</taxon>
        <taxon>Sternorrhyncha</taxon>
        <taxon>Coccoidea</taxon>
        <taxon>Coccidae</taxon>
        <taxon>Parthenolecanium</taxon>
    </lineage>
</organism>
<evidence type="ECO:0000256" key="1">
    <source>
        <dbReference type="SAM" id="MobiDB-lite"/>
    </source>
</evidence>
<gene>
    <name evidence="2" type="ORF">V9T40_002431</name>
</gene>
<reference evidence="2 3" key="1">
    <citation type="submission" date="2024-03" db="EMBL/GenBank/DDBJ databases">
        <title>Adaptation during the transition from Ophiocordyceps entomopathogen to insect associate is accompanied by gene loss and intensified selection.</title>
        <authorList>
            <person name="Ward C.M."/>
            <person name="Onetto C.A."/>
            <person name="Borneman A.R."/>
        </authorList>
    </citation>
    <scope>NUCLEOTIDE SEQUENCE [LARGE SCALE GENOMIC DNA]</scope>
    <source>
        <strain evidence="2">AWRI1</strain>
        <tissue evidence="2">Single Adult Female</tissue>
    </source>
</reference>
<dbReference type="EMBL" id="JBBCAQ010000022">
    <property type="protein sequence ID" value="KAK7590818.1"/>
    <property type="molecule type" value="Genomic_DNA"/>
</dbReference>
<proteinExistence type="predicted"/>
<feature type="compositionally biased region" description="Low complexity" evidence="1">
    <location>
        <begin position="80"/>
        <end position="91"/>
    </location>
</feature>
<feature type="compositionally biased region" description="Polar residues" evidence="1">
    <location>
        <begin position="1"/>
        <end position="26"/>
    </location>
</feature>
<evidence type="ECO:0000313" key="2">
    <source>
        <dbReference type="EMBL" id="KAK7590818.1"/>
    </source>
</evidence>
<evidence type="ECO:0000313" key="3">
    <source>
        <dbReference type="Proteomes" id="UP001367676"/>
    </source>
</evidence>
<sequence>MQSQHPSTSSIEMNNVVSVTRPSGTSETRHPLQPPPPQQHHHYPVIQQPISSGDFRLPGAPPQSHSQKPQQAAPAAHIVSSSTCSPPSAQSNVIMRPPPPPPPLPLKISRTFSSAPQDVKPSHQEEPTSSIPDLGESFRISLMDGEGVGL</sequence>
<dbReference type="AlphaFoldDB" id="A0AAN9TG87"/>
<comment type="caution">
    <text evidence="2">The sequence shown here is derived from an EMBL/GenBank/DDBJ whole genome shotgun (WGS) entry which is preliminary data.</text>
</comment>
<protein>
    <submittedName>
        <fullName evidence="2">Uncharacterized protein</fullName>
    </submittedName>
</protein>
<feature type="region of interest" description="Disordered" evidence="1">
    <location>
        <begin position="1"/>
        <end position="137"/>
    </location>
</feature>
<name>A0AAN9TG87_9HEMI</name>
<keyword evidence="3" id="KW-1185">Reference proteome</keyword>
<feature type="compositionally biased region" description="Pro residues" evidence="1">
    <location>
        <begin position="96"/>
        <end position="105"/>
    </location>
</feature>